<dbReference type="Proteomes" id="UP000755551">
    <property type="component" value="Unassembled WGS sequence"/>
</dbReference>
<evidence type="ECO:0000256" key="1">
    <source>
        <dbReference type="ARBA" id="ARBA00022737"/>
    </source>
</evidence>
<dbReference type="Pfam" id="PF00005">
    <property type="entry name" value="ABC_tran"/>
    <property type="match status" value="2"/>
</dbReference>
<feature type="domain" description="ABC transporter" evidence="4">
    <location>
        <begin position="2"/>
        <end position="252"/>
    </location>
</feature>
<dbReference type="InterPro" id="IPR050611">
    <property type="entry name" value="ABCF"/>
</dbReference>
<dbReference type="Pfam" id="PF12848">
    <property type="entry name" value="ABC_tran_Xtn"/>
    <property type="match status" value="1"/>
</dbReference>
<comment type="caution">
    <text evidence="5">The sequence shown here is derived from an EMBL/GenBank/DDBJ whole genome shotgun (WGS) entry which is preliminary data.</text>
</comment>
<dbReference type="PANTHER" id="PTHR19211:SF96">
    <property type="entry name" value="ATP-BINDING PROTEIN YBIT-RELATED"/>
    <property type="match status" value="1"/>
</dbReference>
<organism evidence="5 6">
    <name type="scientific">Marinobacterium weihaiense</name>
    <dbReference type="NCBI Taxonomy" id="2851016"/>
    <lineage>
        <taxon>Bacteria</taxon>
        <taxon>Pseudomonadati</taxon>
        <taxon>Pseudomonadota</taxon>
        <taxon>Gammaproteobacteria</taxon>
        <taxon>Oceanospirillales</taxon>
        <taxon>Oceanospirillaceae</taxon>
        <taxon>Marinobacterium</taxon>
    </lineage>
</organism>
<dbReference type="SMART" id="SM00382">
    <property type="entry name" value="AAA"/>
    <property type="match status" value="2"/>
</dbReference>
<evidence type="ECO:0000256" key="3">
    <source>
        <dbReference type="ARBA" id="ARBA00022840"/>
    </source>
</evidence>
<dbReference type="EMBL" id="JAHQZT010000004">
    <property type="protein sequence ID" value="MBV0932636.1"/>
    <property type="molecule type" value="Genomic_DNA"/>
</dbReference>
<keyword evidence="2" id="KW-0547">Nucleotide-binding</keyword>
<protein>
    <submittedName>
        <fullName evidence="5">ABC-F family ATPase</fullName>
    </submittedName>
</protein>
<dbReference type="RefSeq" id="WP_217334053.1">
    <property type="nucleotide sequence ID" value="NZ_JAHQZT010000004.1"/>
</dbReference>
<reference evidence="5 6" key="1">
    <citation type="submission" date="2021-06" db="EMBL/GenBank/DDBJ databases">
        <title>Bacterium isolated from marine sediment.</title>
        <authorList>
            <person name="Zhu K.-L."/>
            <person name="Du Z.-J."/>
            <person name="Liang Q.-Y."/>
        </authorList>
    </citation>
    <scope>NUCLEOTIDE SEQUENCE [LARGE SCALE GENOMIC DNA]</scope>
    <source>
        <strain evidence="5 6">A346</strain>
    </source>
</reference>
<dbReference type="InterPro" id="IPR003439">
    <property type="entry name" value="ABC_transporter-like_ATP-bd"/>
</dbReference>
<dbReference type="CDD" id="cd03221">
    <property type="entry name" value="ABCF_EF-3"/>
    <property type="match status" value="2"/>
</dbReference>
<feature type="domain" description="ABC transporter" evidence="4">
    <location>
        <begin position="307"/>
        <end position="528"/>
    </location>
</feature>
<keyword evidence="6" id="KW-1185">Reference proteome</keyword>
<dbReference type="PANTHER" id="PTHR19211">
    <property type="entry name" value="ATP-BINDING TRANSPORT PROTEIN-RELATED"/>
    <property type="match status" value="1"/>
</dbReference>
<evidence type="ECO:0000313" key="5">
    <source>
        <dbReference type="EMBL" id="MBV0932636.1"/>
    </source>
</evidence>
<keyword evidence="1" id="KW-0677">Repeat</keyword>
<keyword evidence="3" id="KW-0067">ATP-binding</keyword>
<dbReference type="InterPro" id="IPR003593">
    <property type="entry name" value="AAA+_ATPase"/>
</dbReference>
<dbReference type="InterPro" id="IPR032781">
    <property type="entry name" value="ABC_tran_Xtn"/>
</dbReference>
<evidence type="ECO:0000313" key="6">
    <source>
        <dbReference type="Proteomes" id="UP000755551"/>
    </source>
</evidence>
<name>A0ABS6M9R9_9GAMM</name>
<evidence type="ECO:0000256" key="2">
    <source>
        <dbReference type="ARBA" id="ARBA00022741"/>
    </source>
</evidence>
<sequence length="528" mass="59236">MLTTANITMQFGAKPLFENISVKFGDGNRYGLIGANGCGKSTFMKILGGDLEPSSGNVSKDPNERLGKLRQDQFAYEEFTVVDTVIMGHEELWAIKSERDAIYAKAEMTEEDGIRAGELEAEFAEMDGYTAESRAGELLLGLEIPVEQHFGLMSEVAPGWKLRVLLAQALFSDPDILLLDEPTNNLDINTIRWLEGVLNQRNCTMIIISHDRHFLNSVCTHMADIDYGTLKVYPGTYDDYMLASTQARERMQADNAKKKAQIADLKAFVSRFSANASKSRQATSRLKQIDKIQLDEIKPSSRQNPFIRFEQAKKLHRTALEVEGLAKSFDEELFSGLNLQVNVGERIAIIGPNGIGKSTLLKCLVGDLEPNAGTVKWSENAEIGYYAQDHAHEFEEDKNLYDWMSQWGKEGDDEQVIRGTLGRMLFSHKEIDKSVKVISGGEQGRMLFGKLILQQPNIMLLDEPTNHLDMESIESLNMALENYPGTLLFVSHDREFVSSLATRIIELTPTGIVDFHGDYEEYLRSQAQ</sequence>
<evidence type="ECO:0000259" key="4">
    <source>
        <dbReference type="PROSITE" id="PS50893"/>
    </source>
</evidence>
<dbReference type="NCBIfam" id="NF011646">
    <property type="entry name" value="PRK15064.1"/>
    <property type="match status" value="1"/>
</dbReference>
<accession>A0ABS6M9R9</accession>
<gene>
    <name evidence="5" type="ORF">KTN04_04730</name>
</gene>
<proteinExistence type="predicted"/>
<dbReference type="PROSITE" id="PS50893">
    <property type="entry name" value="ABC_TRANSPORTER_2"/>
    <property type="match status" value="2"/>
</dbReference>